<keyword evidence="1" id="KW-0472">Membrane</keyword>
<dbReference type="Pfam" id="PF14358">
    <property type="entry name" value="DUF4405"/>
    <property type="match status" value="1"/>
</dbReference>
<gene>
    <name evidence="3" type="ORF">CXZ10_20270</name>
</gene>
<organism evidence="3 4">
    <name type="scientific">Pleomorphomonas diazotrophica</name>
    <dbReference type="NCBI Taxonomy" id="1166257"/>
    <lineage>
        <taxon>Bacteria</taxon>
        <taxon>Pseudomonadati</taxon>
        <taxon>Pseudomonadota</taxon>
        <taxon>Alphaproteobacteria</taxon>
        <taxon>Hyphomicrobiales</taxon>
        <taxon>Pleomorphomonadaceae</taxon>
        <taxon>Pleomorphomonas</taxon>
    </lineage>
</organism>
<evidence type="ECO:0000256" key="1">
    <source>
        <dbReference type="SAM" id="Phobius"/>
    </source>
</evidence>
<evidence type="ECO:0000259" key="2">
    <source>
        <dbReference type="Pfam" id="PF14358"/>
    </source>
</evidence>
<sequence>MGKHAAMIGERRRTRQRAGACRLPWLEAMMTDMTSGRQFSWRAMTSMMTTGGFLIMGVTGLMLFATPEGRLAYWVDWSLGGLTKEEWGAIHVTSSLLFLIAGFVHLWFNWRQFVAYLRHRIQRKLSIRPEAPVATAFLAVLVAGTLWGVPPFTWVLDLSAAIKASWSVDASLEPPFGHAEEATLDTMALRTATPVGAIVGAIREAGYTVETTGDTLRRLADRNGISPAEIWVEVVKRVPSVVPAPVDASAAWTPELVDQRFEGAGFGAKTIEEVAKELALSTDEVVGRLKAAGIAAKPGDRLKAAAEDAKATPTELLKVILVPGFKLPE</sequence>
<feature type="domain" description="Flavinylation-associated cytochrome" evidence="2">
    <location>
        <begin position="45"/>
        <end position="110"/>
    </location>
</feature>
<dbReference type="InterPro" id="IPR025517">
    <property type="entry name" value="DUF4405"/>
</dbReference>
<comment type="caution">
    <text evidence="3">The sequence shown here is derived from an EMBL/GenBank/DDBJ whole genome shotgun (WGS) entry which is preliminary data.</text>
</comment>
<reference evidence="3 4" key="1">
    <citation type="submission" date="2017-12" db="EMBL/GenBank/DDBJ databases">
        <title>Anaerobic carbon monoxide metabolism by Pleomorphomonas carboxyditropha sp. nov., a new mesophilic hydrogenogenic carboxidotroph.</title>
        <authorList>
            <person name="Esquivel-Elizondo S."/>
            <person name="Krajmalnik-Brown R."/>
        </authorList>
    </citation>
    <scope>NUCLEOTIDE SEQUENCE [LARGE SCALE GENOMIC DNA]</scope>
    <source>
        <strain evidence="3 4">R5-392</strain>
    </source>
</reference>
<evidence type="ECO:0000313" key="4">
    <source>
        <dbReference type="Proteomes" id="UP000233491"/>
    </source>
</evidence>
<accession>A0A2N3LS62</accession>
<dbReference type="EMBL" id="PJNW01000019">
    <property type="protein sequence ID" value="PKR87384.1"/>
    <property type="molecule type" value="Genomic_DNA"/>
</dbReference>
<proteinExistence type="predicted"/>
<dbReference type="OrthoDB" id="9793491at2"/>
<feature type="transmembrane region" description="Helical" evidence="1">
    <location>
        <begin position="87"/>
        <end position="110"/>
    </location>
</feature>
<dbReference type="Proteomes" id="UP000233491">
    <property type="component" value="Unassembled WGS sequence"/>
</dbReference>
<feature type="transmembrane region" description="Helical" evidence="1">
    <location>
        <begin position="131"/>
        <end position="149"/>
    </location>
</feature>
<name>A0A2N3LS62_9HYPH</name>
<keyword evidence="4" id="KW-1185">Reference proteome</keyword>
<dbReference type="AlphaFoldDB" id="A0A2N3LS62"/>
<keyword evidence="1" id="KW-1133">Transmembrane helix</keyword>
<feature type="transmembrane region" description="Helical" evidence="1">
    <location>
        <begin position="47"/>
        <end position="67"/>
    </location>
</feature>
<evidence type="ECO:0000313" key="3">
    <source>
        <dbReference type="EMBL" id="PKR87384.1"/>
    </source>
</evidence>
<protein>
    <recommendedName>
        <fullName evidence="2">Flavinylation-associated cytochrome domain-containing protein</fullName>
    </recommendedName>
</protein>
<keyword evidence="1" id="KW-0812">Transmembrane</keyword>